<sequence length="235" mass="27334">MSTRVNILSNVEVKPSVVVYSKNSKKVQESMFTISNNNSFRIAFYIRTSSPEDFSFSVTAGYIDSLSSMKIKLIYQPNILTKDHNSQLCEIIYYKSKETKVTVIQKRLRTMSFEKLGRIIFTIKFSDKVTTLLLQKKQKFNQLPAEFLSSFSPNVKKTIKEFKTFSKTNKKNFMMKKKKINDMKEKIRPSLFDIHVKKESLWNIALETNTSEYVKLIGTLCLVYLVLFLLSLIIL</sequence>
<keyword evidence="1" id="KW-0472">Membrane</keyword>
<dbReference type="Proteomes" id="UP001150062">
    <property type="component" value="Unassembled WGS sequence"/>
</dbReference>
<evidence type="ECO:0000313" key="4">
    <source>
        <dbReference type="Proteomes" id="UP001150062"/>
    </source>
</evidence>
<comment type="caution">
    <text evidence="3">The sequence shown here is derived from an EMBL/GenBank/DDBJ whole genome shotgun (WGS) entry which is preliminary data.</text>
</comment>
<dbReference type="SUPFAM" id="SSF49354">
    <property type="entry name" value="PapD-like"/>
    <property type="match status" value="1"/>
</dbReference>
<dbReference type="PROSITE" id="PS50202">
    <property type="entry name" value="MSP"/>
    <property type="match status" value="1"/>
</dbReference>
<gene>
    <name evidence="3" type="ORF">M0813_24436</name>
</gene>
<dbReference type="InterPro" id="IPR000535">
    <property type="entry name" value="MSP_dom"/>
</dbReference>
<feature type="domain" description="MSP" evidence="2">
    <location>
        <begin position="10"/>
        <end position="122"/>
    </location>
</feature>
<name>A0ABQ8Y5K9_9EUKA</name>
<keyword evidence="1" id="KW-0812">Transmembrane</keyword>
<proteinExistence type="predicted"/>
<accession>A0ABQ8Y5K9</accession>
<dbReference type="InterPro" id="IPR008962">
    <property type="entry name" value="PapD-like_sf"/>
</dbReference>
<evidence type="ECO:0000256" key="1">
    <source>
        <dbReference type="SAM" id="Phobius"/>
    </source>
</evidence>
<dbReference type="Pfam" id="PF00635">
    <property type="entry name" value="Motile_Sperm"/>
    <property type="match status" value="1"/>
</dbReference>
<evidence type="ECO:0000259" key="2">
    <source>
        <dbReference type="PROSITE" id="PS50202"/>
    </source>
</evidence>
<protein>
    <recommendedName>
        <fullName evidence="2">MSP domain-containing protein</fullName>
    </recommendedName>
</protein>
<keyword evidence="1" id="KW-1133">Transmembrane helix</keyword>
<dbReference type="InterPro" id="IPR013783">
    <property type="entry name" value="Ig-like_fold"/>
</dbReference>
<feature type="transmembrane region" description="Helical" evidence="1">
    <location>
        <begin position="213"/>
        <end position="234"/>
    </location>
</feature>
<organism evidence="3 4">
    <name type="scientific">Anaeramoeba flamelloides</name>
    <dbReference type="NCBI Taxonomy" id="1746091"/>
    <lineage>
        <taxon>Eukaryota</taxon>
        <taxon>Metamonada</taxon>
        <taxon>Anaeramoebidae</taxon>
        <taxon>Anaeramoeba</taxon>
    </lineage>
</organism>
<reference evidence="3" key="1">
    <citation type="submission" date="2022-08" db="EMBL/GenBank/DDBJ databases">
        <title>Novel sulfate-reducing endosymbionts in the free-living metamonad Anaeramoeba.</title>
        <authorList>
            <person name="Jerlstrom-Hultqvist J."/>
            <person name="Cepicka I."/>
            <person name="Gallot-Lavallee L."/>
            <person name="Salas-Leiva D."/>
            <person name="Curtis B.A."/>
            <person name="Zahonova K."/>
            <person name="Pipaliya S."/>
            <person name="Dacks J."/>
            <person name="Roger A.J."/>
        </authorList>
    </citation>
    <scope>NUCLEOTIDE SEQUENCE</scope>
    <source>
        <strain evidence="3">Schooner1</strain>
    </source>
</reference>
<evidence type="ECO:0000313" key="3">
    <source>
        <dbReference type="EMBL" id="KAJ6240096.1"/>
    </source>
</evidence>
<keyword evidence="4" id="KW-1185">Reference proteome</keyword>
<dbReference type="EMBL" id="JAOAOG010000213">
    <property type="protein sequence ID" value="KAJ6240096.1"/>
    <property type="molecule type" value="Genomic_DNA"/>
</dbReference>
<dbReference type="Gene3D" id="2.60.40.10">
    <property type="entry name" value="Immunoglobulins"/>
    <property type="match status" value="1"/>
</dbReference>